<comment type="caution">
    <text evidence="1">The sequence shown here is derived from an EMBL/GenBank/DDBJ whole genome shotgun (WGS) entry which is preliminary data.</text>
</comment>
<evidence type="ECO:0000313" key="2">
    <source>
        <dbReference type="Proteomes" id="UP000321361"/>
    </source>
</evidence>
<name>A0A510W9R3_ENTTH</name>
<sequence length="156" mass="18583">MRNFSELLKKYQDAFIYTDKREKTSDILKKIVDVEEKKIDFLSQKRIKLLEENIVNSIYFDESNEPSVKLLFVINNERSKKYYQHPYFIQSVTDPLLKDERIYVFYDESVGILETNSSLLALDVRILTGISKKNVEKEDIIFKDYISAFERKFDLT</sequence>
<gene>
    <name evidence="1" type="ORF">ETH01_02500</name>
</gene>
<protein>
    <submittedName>
        <fullName evidence="1">Uncharacterized protein</fullName>
    </submittedName>
</protein>
<evidence type="ECO:0000313" key="1">
    <source>
        <dbReference type="EMBL" id="GEK35963.1"/>
    </source>
</evidence>
<dbReference type="Proteomes" id="UP000321361">
    <property type="component" value="Unassembled WGS sequence"/>
</dbReference>
<dbReference type="RefSeq" id="WP_249024352.1">
    <property type="nucleotide sequence ID" value="NZ_BJUG01000001.1"/>
</dbReference>
<reference evidence="1 2" key="1">
    <citation type="submission" date="2019-07" db="EMBL/GenBank/DDBJ databases">
        <title>Whole genome shotgun sequence of Enterococcus thailandicus NBRC 101867.</title>
        <authorList>
            <person name="Hosoyama A."/>
            <person name="Uohara A."/>
            <person name="Ohji S."/>
            <person name="Ichikawa N."/>
        </authorList>
    </citation>
    <scope>NUCLEOTIDE SEQUENCE [LARGE SCALE GENOMIC DNA]</scope>
    <source>
        <strain evidence="1 2">NBRC 101867</strain>
    </source>
</reference>
<accession>A0A510W9R3</accession>
<dbReference type="EMBL" id="BJUG01000001">
    <property type="protein sequence ID" value="GEK35963.1"/>
    <property type="molecule type" value="Genomic_DNA"/>
</dbReference>
<dbReference type="AlphaFoldDB" id="A0A510W9R3"/>
<organism evidence="1 2">
    <name type="scientific">Enterococcus thailandicus</name>
    <dbReference type="NCBI Taxonomy" id="417368"/>
    <lineage>
        <taxon>Bacteria</taxon>
        <taxon>Bacillati</taxon>
        <taxon>Bacillota</taxon>
        <taxon>Bacilli</taxon>
        <taxon>Lactobacillales</taxon>
        <taxon>Enterococcaceae</taxon>
        <taxon>Enterococcus</taxon>
    </lineage>
</organism>
<proteinExistence type="predicted"/>